<evidence type="ECO:0000313" key="1">
    <source>
        <dbReference type="Proteomes" id="UP000790787"/>
    </source>
</evidence>
<dbReference type="RefSeq" id="XP_075090073.1">
    <property type="nucleotide sequence ID" value="XM_075233972.1"/>
</dbReference>
<accession>A0AC58SYN6</accession>
<evidence type="ECO:0000313" key="2">
    <source>
        <dbReference type="RefSeq" id="XP_075090073.1"/>
    </source>
</evidence>
<dbReference type="Proteomes" id="UP000790787">
    <property type="component" value="Chromosome 17"/>
</dbReference>
<gene>
    <name evidence="2" type="primary">LOC142171506</name>
</gene>
<organism evidence="1 2">
    <name type="scientific">Nicotiana tabacum</name>
    <name type="common">Common tobacco</name>
    <dbReference type="NCBI Taxonomy" id="4097"/>
    <lineage>
        <taxon>Eukaryota</taxon>
        <taxon>Viridiplantae</taxon>
        <taxon>Streptophyta</taxon>
        <taxon>Embryophyta</taxon>
        <taxon>Tracheophyta</taxon>
        <taxon>Spermatophyta</taxon>
        <taxon>Magnoliopsida</taxon>
        <taxon>eudicotyledons</taxon>
        <taxon>Gunneridae</taxon>
        <taxon>Pentapetalae</taxon>
        <taxon>asterids</taxon>
        <taxon>lamiids</taxon>
        <taxon>Solanales</taxon>
        <taxon>Solanaceae</taxon>
        <taxon>Nicotianoideae</taxon>
        <taxon>Nicotianeae</taxon>
        <taxon>Nicotiana</taxon>
    </lineage>
</organism>
<proteinExistence type="predicted"/>
<reference evidence="2" key="2">
    <citation type="submission" date="2025-08" db="UniProtKB">
        <authorList>
            <consortium name="RefSeq"/>
        </authorList>
    </citation>
    <scope>IDENTIFICATION</scope>
    <source>
        <tissue evidence="2">Leaf</tissue>
    </source>
</reference>
<name>A0AC58SYN6_TOBAC</name>
<keyword evidence="1" id="KW-1185">Reference proteome</keyword>
<protein>
    <submittedName>
        <fullName evidence="2">Transcription factor PIF1-like</fullName>
    </submittedName>
</protein>
<sequence>MNHSVPNFEMDDDYSNIPTTFGITTPSKKSTVVDEDIMELIWQNGQVIAQSQNQRSQTVAASAPPLFIQEDEMATWLQYPLDDSSFERDLYADFLYNTPSSSVVTAAVPPPGEIDTTTVEIRSNPPPSQLRCTEGEFSQRLQNFGHFSRLPKAKSQNCKSSSGNTARASTIVESNETPIAEVSRVSDNVAPVSAGNGGGRTTTDTTTAAAETSSGREMSTAACEFMGTSSASGSRGSVSASAELQPLPPLQEAALTPAEDRKRKGRESDNEERSEDAEFESADAKKQTSSSTSTKRSRAAEVHNLSERRRRDRINEKMKALQELIPRCNKSDKASMLDEAIEYLKSLQMQVQMMSMGCSMVPMIYPGVPQYMPTMGMGMHMGMGTGMGMNRPMVPYPSLMPGPAMQNTAAAVAQMTPRFPVPAYHLPPVPVPDPSRIRAANQPDHPIMNSLVGHNTNQPRLPNLGDPYQQYYALHQAQVLPQNQRAEQPSSSNPSSRIEESPANHQTG</sequence>
<reference evidence="1" key="1">
    <citation type="journal article" date="2014" name="Nat. Commun.">
        <title>The tobacco genome sequence and its comparison with those of tomato and potato.</title>
        <authorList>
            <person name="Sierro N."/>
            <person name="Battey J.N."/>
            <person name="Ouadi S."/>
            <person name="Bakaher N."/>
            <person name="Bovet L."/>
            <person name="Willig A."/>
            <person name="Goepfert S."/>
            <person name="Peitsch M.C."/>
            <person name="Ivanov N.V."/>
        </authorList>
    </citation>
    <scope>NUCLEOTIDE SEQUENCE [LARGE SCALE GENOMIC DNA]</scope>
</reference>